<feature type="transmembrane region" description="Helical" evidence="1">
    <location>
        <begin position="20"/>
        <end position="39"/>
    </location>
</feature>
<name>A0AAN8WBY6_HALRR</name>
<dbReference type="Proteomes" id="UP001381693">
    <property type="component" value="Unassembled WGS sequence"/>
</dbReference>
<evidence type="ECO:0000256" key="1">
    <source>
        <dbReference type="SAM" id="Phobius"/>
    </source>
</evidence>
<proteinExistence type="predicted"/>
<reference evidence="2 3" key="1">
    <citation type="submission" date="2023-11" db="EMBL/GenBank/DDBJ databases">
        <title>Halocaridina rubra genome assembly.</title>
        <authorList>
            <person name="Smith C."/>
        </authorList>
    </citation>
    <scope>NUCLEOTIDE SEQUENCE [LARGE SCALE GENOMIC DNA]</scope>
    <source>
        <strain evidence="2">EP-1</strain>
        <tissue evidence="2">Whole</tissue>
    </source>
</reference>
<dbReference type="EMBL" id="JAXCGZ010022650">
    <property type="protein sequence ID" value="KAK7028802.1"/>
    <property type="molecule type" value="Genomic_DNA"/>
</dbReference>
<evidence type="ECO:0000313" key="3">
    <source>
        <dbReference type="Proteomes" id="UP001381693"/>
    </source>
</evidence>
<keyword evidence="1" id="KW-0812">Transmembrane</keyword>
<organism evidence="2 3">
    <name type="scientific">Halocaridina rubra</name>
    <name type="common">Hawaiian red shrimp</name>
    <dbReference type="NCBI Taxonomy" id="373956"/>
    <lineage>
        <taxon>Eukaryota</taxon>
        <taxon>Metazoa</taxon>
        <taxon>Ecdysozoa</taxon>
        <taxon>Arthropoda</taxon>
        <taxon>Crustacea</taxon>
        <taxon>Multicrustacea</taxon>
        <taxon>Malacostraca</taxon>
        <taxon>Eumalacostraca</taxon>
        <taxon>Eucarida</taxon>
        <taxon>Decapoda</taxon>
        <taxon>Pleocyemata</taxon>
        <taxon>Caridea</taxon>
        <taxon>Atyoidea</taxon>
        <taxon>Atyidae</taxon>
        <taxon>Halocaridina</taxon>
    </lineage>
</organism>
<comment type="caution">
    <text evidence="2">The sequence shown here is derived from an EMBL/GenBank/DDBJ whole genome shotgun (WGS) entry which is preliminary data.</text>
</comment>
<gene>
    <name evidence="2" type="ORF">SK128_010377</name>
</gene>
<sequence length="260" mass="28510">MHFCLHCPGSPAGYKMRSSLLIICVLVVTSSVATDALFAATALTLGGLAALKGAALVGFAAGRHKGHYEPYFYVYDGEYPHAYQGVPNGEYHGVYHTTYYGHHTSQGDATYNYRHKRSAAEDDAVAAEGEDLLLSAVGQLDPNGCVLKLLCHIRAKEISLLSPEENQLIKMFEKNSAVSTPYKAAFIYAADIGEKTRDTYACKRYFSKCPLQEEELGALLVKAWGCNFDLNVDKSTGNLAVPLPHQTPVLMERMQPVERI</sequence>
<evidence type="ECO:0000313" key="2">
    <source>
        <dbReference type="EMBL" id="KAK7028802.1"/>
    </source>
</evidence>
<protein>
    <submittedName>
        <fullName evidence="2">Uncharacterized protein</fullName>
    </submittedName>
</protein>
<keyword evidence="3" id="KW-1185">Reference proteome</keyword>
<accession>A0AAN8WBY6</accession>
<keyword evidence="1" id="KW-1133">Transmembrane helix</keyword>
<dbReference type="AlphaFoldDB" id="A0AAN8WBY6"/>
<keyword evidence="1" id="KW-0472">Membrane</keyword>